<dbReference type="InterPro" id="IPR035897">
    <property type="entry name" value="Toll_tir_struct_dom_sf"/>
</dbReference>
<gene>
    <name evidence="1" type="ORF">DPMN_028774</name>
</gene>
<sequence length="123" mass="14287">MSVYISCFDIDGDSCEEIEKELQKHHMNIIRHENTPGRFLLSDGDNREGWIIVIVSKESLKSELLSFNLIKCLTADVDDGRLRILLVLRSGVNISEVPRCIRWVTVFSEDEKSYKNWIVRTIF</sequence>
<dbReference type="AlphaFoldDB" id="A0A9D4LXB8"/>
<organism evidence="1 2">
    <name type="scientific">Dreissena polymorpha</name>
    <name type="common">Zebra mussel</name>
    <name type="synonym">Mytilus polymorpha</name>
    <dbReference type="NCBI Taxonomy" id="45954"/>
    <lineage>
        <taxon>Eukaryota</taxon>
        <taxon>Metazoa</taxon>
        <taxon>Spiralia</taxon>
        <taxon>Lophotrochozoa</taxon>
        <taxon>Mollusca</taxon>
        <taxon>Bivalvia</taxon>
        <taxon>Autobranchia</taxon>
        <taxon>Heteroconchia</taxon>
        <taxon>Euheterodonta</taxon>
        <taxon>Imparidentia</taxon>
        <taxon>Neoheterodontei</taxon>
        <taxon>Myida</taxon>
        <taxon>Dreissenoidea</taxon>
        <taxon>Dreissenidae</taxon>
        <taxon>Dreissena</taxon>
    </lineage>
</organism>
<dbReference type="SUPFAM" id="SSF52200">
    <property type="entry name" value="Toll/Interleukin receptor TIR domain"/>
    <property type="match status" value="1"/>
</dbReference>
<evidence type="ECO:0000313" key="2">
    <source>
        <dbReference type="Proteomes" id="UP000828390"/>
    </source>
</evidence>
<evidence type="ECO:0000313" key="1">
    <source>
        <dbReference type="EMBL" id="KAH3865731.1"/>
    </source>
</evidence>
<proteinExistence type="predicted"/>
<reference evidence="1" key="2">
    <citation type="submission" date="2020-11" db="EMBL/GenBank/DDBJ databases">
        <authorList>
            <person name="McCartney M.A."/>
            <person name="Auch B."/>
            <person name="Kono T."/>
            <person name="Mallez S."/>
            <person name="Becker A."/>
            <person name="Gohl D.M."/>
            <person name="Silverstein K.A.T."/>
            <person name="Koren S."/>
            <person name="Bechman K.B."/>
            <person name="Herman A."/>
            <person name="Abrahante J.E."/>
            <person name="Garbe J."/>
        </authorList>
    </citation>
    <scope>NUCLEOTIDE SEQUENCE</scope>
    <source>
        <strain evidence="1">Duluth1</strain>
        <tissue evidence="1">Whole animal</tissue>
    </source>
</reference>
<name>A0A9D4LXB8_DREPO</name>
<reference evidence="1" key="1">
    <citation type="journal article" date="2019" name="bioRxiv">
        <title>The Genome of the Zebra Mussel, Dreissena polymorpha: A Resource for Invasive Species Research.</title>
        <authorList>
            <person name="McCartney M.A."/>
            <person name="Auch B."/>
            <person name="Kono T."/>
            <person name="Mallez S."/>
            <person name="Zhang Y."/>
            <person name="Obille A."/>
            <person name="Becker A."/>
            <person name="Abrahante J.E."/>
            <person name="Garbe J."/>
            <person name="Badalamenti J.P."/>
            <person name="Herman A."/>
            <person name="Mangelson H."/>
            <person name="Liachko I."/>
            <person name="Sullivan S."/>
            <person name="Sone E.D."/>
            <person name="Koren S."/>
            <person name="Silverstein K.A.T."/>
            <person name="Beckman K.B."/>
            <person name="Gohl D.M."/>
        </authorList>
    </citation>
    <scope>NUCLEOTIDE SEQUENCE</scope>
    <source>
        <strain evidence="1">Duluth1</strain>
        <tissue evidence="1">Whole animal</tissue>
    </source>
</reference>
<comment type="caution">
    <text evidence="1">The sequence shown here is derived from an EMBL/GenBank/DDBJ whole genome shotgun (WGS) entry which is preliminary data.</text>
</comment>
<dbReference type="Proteomes" id="UP000828390">
    <property type="component" value="Unassembled WGS sequence"/>
</dbReference>
<accession>A0A9D4LXB8</accession>
<protein>
    <submittedName>
        <fullName evidence="1">Uncharacterized protein</fullName>
    </submittedName>
</protein>
<keyword evidence="2" id="KW-1185">Reference proteome</keyword>
<dbReference type="EMBL" id="JAIWYP010000002">
    <property type="protein sequence ID" value="KAH3865731.1"/>
    <property type="molecule type" value="Genomic_DNA"/>
</dbReference>